<accession>A0A6M3L2H2</accession>
<protein>
    <submittedName>
        <fullName evidence="1">Uncharacterized protein</fullName>
    </submittedName>
</protein>
<gene>
    <name evidence="1" type="ORF">MM415B02897_0013</name>
</gene>
<proteinExistence type="predicted"/>
<name>A0A6M3L2H2_9ZZZZ</name>
<organism evidence="1">
    <name type="scientific">viral metagenome</name>
    <dbReference type="NCBI Taxonomy" id="1070528"/>
    <lineage>
        <taxon>unclassified sequences</taxon>
        <taxon>metagenomes</taxon>
        <taxon>organismal metagenomes</taxon>
    </lineage>
</organism>
<reference evidence="1" key="1">
    <citation type="submission" date="2020-03" db="EMBL/GenBank/DDBJ databases">
        <title>The deep terrestrial virosphere.</title>
        <authorList>
            <person name="Holmfeldt K."/>
            <person name="Nilsson E."/>
            <person name="Simone D."/>
            <person name="Lopez-Fernandez M."/>
            <person name="Wu X."/>
            <person name="de Brujin I."/>
            <person name="Lundin D."/>
            <person name="Andersson A."/>
            <person name="Bertilsson S."/>
            <person name="Dopson M."/>
        </authorList>
    </citation>
    <scope>NUCLEOTIDE SEQUENCE</scope>
    <source>
        <strain evidence="1">MM415B02897</strain>
    </source>
</reference>
<evidence type="ECO:0000313" key="1">
    <source>
        <dbReference type="EMBL" id="QJA87774.1"/>
    </source>
</evidence>
<sequence length="92" mass="10751">MTYQERLDEIEDGLLKDTTWRLAEETADGAIIDRFAHVVTLCRELIAKLSDDRDRLRRRDEVVREWLRQDEEMAGYGAGLADRLAVIEEEKT</sequence>
<dbReference type="AlphaFoldDB" id="A0A6M3L2H2"/>
<dbReference type="EMBL" id="MT142731">
    <property type="protein sequence ID" value="QJA87774.1"/>
    <property type="molecule type" value="Genomic_DNA"/>
</dbReference>